<keyword evidence="3" id="KW-0285">Flavoprotein</keyword>
<evidence type="ECO:0000256" key="1">
    <source>
        <dbReference type="ARBA" id="ARBA00001974"/>
    </source>
</evidence>
<feature type="binding site" evidence="6">
    <location>
        <position position="180"/>
    </location>
    <ligand>
        <name>FAD</name>
        <dbReference type="ChEBI" id="CHEBI:57692"/>
    </ligand>
</feature>
<keyword evidence="9" id="KW-1185">Reference proteome</keyword>
<dbReference type="PIRSF" id="PIRSF000189">
    <property type="entry name" value="D-aa_oxidase"/>
    <property type="match status" value="1"/>
</dbReference>
<dbReference type="Proteomes" id="UP000788993">
    <property type="component" value="Unassembled WGS sequence"/>
</dbReference>
<dbReference type="AlphaFoldDB" id="A0A9P8NX98"/>
<dbReference type="GO" id="GO:0071949">
    <property type="term" value="F:FAD binding"/>
    <property type="evidence" value="ECO:0007669"/>
    <property type="project" value="InterPro"/>
</dbReference>
<proteinExistence type="inferred from homology"/>
<evidence type="ECO:0000259" key="7">
    <source>
        <dbReference type="Pfam" id="PF01266"/>
    </source>
</evidence>
<dbReference type="SUPFAM" id="SSF51971">
    <property type="entry name" value="Nucleotide-binding domain"/>
    <property type="match status" value="1"/>
</dbReference>
<evidence type="ECO:0000256" key="5">
    <source>
        <dbReference type="ARBA" id="ARBA00023002"/>
    </source>
</evidence>
<reference evidence="8" key="2">
    <citation type="submission" date="2021-01" db="EMBL/GenBank/DDBJ databases">
        <authorList>
            <person name="Schikora-Tamarit M.A."/>
        </authorList>
    </citation>
    <scope>NUCLEOTIDE SEQUENCE</scope>
    <source>
        <strain evidence="8">NCAIM Y.01608</strain>
    </source>
</reference>
<dbReference type="GO" id="GO:0003884">
    <property type="term" value="F:D-amino-acid oxidase activity"/>
    <property type="evidence" value="ECO:0007669"/>
    <property type="project" value="InterPro"/>
</dbReference>
<feature type="binding site" evidence="6">
    <location>
        <position position="283"/>
    </location>
    <ligand>
        <name>D-serine</name>
        <dbReference type="ChEBI" id="CHEBI:35247"/>
    </ligand>
</feature>
<reference evidence="8" key="1">
    <citation type="journal article" date="2021" name="Open Biol.">
        <title>Shared evolutionary footprints suggest mitochondrial oxidative damage underlies multiple complex I losses in fungi.</title>
        <authorList>
            <person name="Schikora-Tamarit M.A."/>
            <person name="Marcet-Houben M."/>
            <person name="Nosek J."/>
            <person name="Gabaldon T."/>
        </authorList>
    </citation>
    <scope>NUCLEOTIDE SEQUENCE</scope>
    <source>
        <strain evidence="8">NCAIM Y.01608</strain>
    </source>
</reference>
<comment type="caution">
    <text evidence="8">The sequence shown here is derived from an EMBL/GenBank/DDBJ whole genome shotgun (WGS) entry which is preliminary data.</text>
</comment>
<dbReference type="GO" id="GO:0005737">
    <property type="term" value="C:cytoplasm"/>
    <property type="evidence" value="ECO:0007669"/>
    <property type="project" value="TreeGrafter"/>
</dbReference>
<protein>
    <recommendedName>
        <fullName evidence="7">FAD dependent oxidoreductase domain-containing protein</fullName>
    </recommendedName>
</protein>
<dbReference type="PANTHER" id="PTHR11530:SF11">
    <property type="entry name" value="D-ASPARTATE OXIDASE"/>
    <property type="match status" value="1"/>
</dbReference>
<dbReference type="SUPFAM" id="SSF54373">
    <property type="entry name" value="FAD-linked reductases, C-terminal domain"/>
    <property type="match status" value="1"/>
</dbReference>
<comment type="similarity">
    <text evidence="2">Belongs to the DAMOX/DASOX family.</text>
</comment>
<dbReference type="GO" id="GO:0019478">
    <property type="term" value="P:D-amino acid catabolic process"/>
    <property type="evidence" value="ECO:0007669"/>
    <property type="project" value="TreeGrafter"/>
</dbReference>
<dbReference type="InterPro" id="IPR023209">
    <property type="entry name" value="DAO"/>
</dbReference>
<organism evidence="8 9">
    <name type="scientific">Ogataea polymorpha</name>
    <dbReference type="NCBI Taxonomy" id="460523"/>
    <lineage>
        <taxon>Eukaryota</taxon>
        <taxon>Fungi</taxon>
        <taxon>Dikarya</taxon>
        <taxon>Ascomycota</taxon>
        <taxon>Saccharomycotina</taxon>
        <taxon>Pichiomycetes</taxon>
        <taxon>Pichiales</taxon>
        <taxon>Pichiaceae</taxon>
        <taxon>Ogataea</taxon>
    </lineage>
</organism>
<evidence type="ECO:0000256" key="6">
    <source>
        <dbReference type="PIRSR" id="PIRSR000189-1"/>
    </source>
</evidence>
<dbReference type="PANTHER" id="PTHR11530">
    <property type="entry name" value="D-AMINO ACID OXIDASE"/>
    <property type="match status" value="1"/>
</dbReference>
<evidence type="ECO:0000313" key="9">
    <source>
        <dbReference type="Proteomes" id="UP000788993"/>
    </source>
</evidence>
<name>A0A9P8NX98_9ASCO</name>
<dbReference type="Pfam" id="PF01266">
    <property type="entry name" value="DAO"/>
    <property type="match status" value="1"/>
</dbReference>
<accession>A0A9P8NX98</accession>
<feature type="binding site" evidence="6">
    <location>
        <begin position="45"/>
        <end position="46"/>
    </location>
    <ligand>
        <name>FAD</name>
        <dbReference type="ChEBI" id="CHEBI:57692"/>
    </ligand>
</feature>
<sequence length="332" mass="36830">MTFAIVGCGIVGLYTALNLVESGVKGSEITIVAEYLPGDQSINYTSPWAGGNFSCISPDDAQTLHFDETTYKHLAAIRKVLGPGCGLDRRPSTEYWDYLPDQRKIDSLSSYLQDFAIIPSSQLPQGVVFGIKYLSWNFNCPKFLEVLKEYLASTGIVFVRRKIQNVDEMFEFASTVFNCTGIGARALGGAEDKNIYPARGQVVVIKAPHINENRMRWGPEDVTYIIPRPDSQSQVVLGGYLQANNWCADTWKTETDDIIRRTSQLFPEIGKEPEILRVACGLRPSRQGGVRVEKEQRAKGLLIHVSGLSGYGYQAGYGAARRAVRLAKSYKL</sequence>
<evidence type="ECO:0000256" key="4">
    <source>
        <dbReference type="ARBA" id="ARBA00022827"/>
    </source>
</evidence>
<dbReference type="Gene3D" id="3.40.50.720">
    <property type="entry name" value="NAD(P)-binding Rossmann-like Domain"/>
    <property type="match status" value="1"/>
</dbReference>
<keyword evidence="4 6" id="KW-0274">FAD</keyword>
<evidence type="ECO:0000313" key="8">
    <source>
        <dbReference type="EMBL" id="KAH3660764.1"/>
    </source>
</evidence>
<dbReference type="Gene3D" id="3.30.9.10">
    <property type="entry name" value="D-Amino Acid Oxidase, subunit A, domain 2"/>
    <property type="match status" value="1"/>
</dbReference>
<evidence type="ECO:0000256" key="2">
    <source>
        <dbReference type="ARBA" id="ARBA00006730"/>
    </source>
</evidence>
<dbReference type="InterPro" id="IPR006076">
    <property type="entry name" value="FAD-dep_OxRdtase"/>
</dbReference>
<feature type="binding site" evidence="6">
    <location>
        <position position="224"/>
    </location>
    <ligand>
        <name>D-dopa</name>
        <dbReference type="ChEBI" id="CHEBI:149689"/>
    </ligand>
</feature>
<dbReference type="EMBL" id="JAEUBD010001468">
    <property type="protein sequence ID" value="KAH3660764.1"/>
    <property type="molecule type" value="Genomic_DNA"/>
</dbReference>
<feature type="binding site" evidence="6">
    <location>
        <position position="310"/>
    </location>
    <ligand>
        <name>D-dopa</name>
        <dbReference type="ChEBI" id="CHEBI:149689"/>
    </ligand>
</feature>
<gene>
    <name evidence="8" type="ORF">OGATHE_005096</name>
</gene>
<comment type="cofactor">
    <cofactor evidence="1 6">
        <name>FAD</name>
        <dbReference type="ChEBI" id="CHEBI:57692"/>
    </cofactor>
</comment>
<feature type="domain" description="FAD dependent oxidoreductase" evidence="7">
    <location>
        <begin position="4"/>
        <end position="324"/>
    </location>
</feature>
<evidence type="ECO:0000256" key="3">
    <source>
        <dbReference type="ARBA" id="ARBA00022630"/>
    </source>
</evidence>
<keyword evidence="5" id="KW-0560">Oxidoreductase</keyword>